<evidence type="ECO:0000313" key="2">
    <source>
        <dbReference type="Proteomes" id="UP000229884"/>
    </source>
</evidence>
<dbReference type="AlphaFoldDB" id="A0A2M8TUZ0"/>
<protein>
    <recommendedName>
        <fullName evidence="3">G domain-containing protein</fullName>
    </recommendedName>
</protein>
<evidence type="ECO:0008006" key="3">
    <source>
        <dbReference type="Google" id="ProtNLM"/>
    </source>
</evidence>
<reference evidence="1 2" key="1">
    <citation type="submission" date="2017-11" db="EMBL/GenBank/DDBJ databases">
        <title>Genome sequencing of Prevotella intermedia KCOM 2832.</title>
        <authorList>
            <person name="Kook J.-K."/>
            <person name="Park S.-N."/>
            <person name="Lim Y.K."/>
        </authorList>
    </citation>
    <scope>NUCLEOTIDE SEQUENCE [LARGE SCALE GENOMIC DNA]</scope>
    <source>
        <strain evidence="1 2">KCOM 2832</strain>
    </source>
</reference>
<name>A0A2M8TUZ0_PREIN</name>
<sequence length="213" mass="24343">MLDSLLIIAIIVTILKKWPEIFKPNKKTKNIAILGCKESGKTTLWSQLGAKLQDSSEKRTGQQNISEFTISKNNKTVSIAKTKDIGGGDDWVSVYSELIHENTFIYYLIDGREFEAKSNFGKITGQMEKIKRLVKGKENCGLKLLITHRDETNIKEQDLKLKIEKKLGNKIFELILKKQQVKLSTFLENNVDYVNLLDENDINKIKDEIIEAL</sequence>
<dbReference type="RefSeq" id="WP_100370679.1">
    <property type="nucleotide sequence ID" value="NZ_PENG01000001.1"/>
</dbReference>
<dbReference type="Proteomes" id="UP000229884">
    <property type="component" value="Unassembled WGS sequence"/>
</dbReference>
<dbReference type="Gene3D" id="3.40.50.300">
    <property type="entry name" value="P-loop containing nucleotide triphosphate hydrolases"/>
    <property type="match status" value="1"/>
</dbReference>
<organism evidence="1 2">
    <name type="scientific">Prevotella intermedia</name>
    <dbReference type="NCBI Taxonomy" id="28131"/>
    <lineage>
        <taxon>Bacteria</taxon>
        <taxon>Pseudomonadati</taxon>
        <taxon>Bacteroidota</taxon>
        <taxon>Bacteroidia</taxon>
        <taxon>Bacteroidales</taxon>
        <taxon>Prevotellaceae</taxon>
        <taxon>Prevotella</taxon>
    </lineage>
</organism>
<comment type="caution">
    <text evidence="1">The sequence shown here is derived from an EMBL/GenBank/DDBJ whole genome shotgun (WGS) entry which is preliminary data.</text>
</comment>
<gene>
    <name evidence="1" type="ORF">CTM58_06485</name>
</gene>
<evidence type="ECO:0000313" key="1">
    <source>
        <dbReference type="EMBL" id="PJI27764.1"/>
    </source>
</evidence>
<dbReference type="SUPFAM" id="SSF52540">
    <property type="entry name" value="P-loop containing nucleoside triphosphate hydrolases"/>
    <property type="match status" value="1"/>
</dbReference>
<proteinExistence type="predicted"/>
<dbReference type="EMBL" id="PENG01000001">
    <property type="protein sequence ID" value="PJI27764.1"/>
    <property type="molecule type" value="Genomic_DNA"/>
</dbReference>
<accession>A0A2M8TUZ0</accession>
<dbReference type="InterPro" id="IPR027417">
    <property type="entry name" value="P-loop_NTPase"/>
</dbReference>